<protein>
    <recommendedName>
        <fullName evidence="9">RRM Nup35-type domain-containing protein</fullName>
    </recommendedName>
</protein>
<dbReference type="Gene3D" id="3.30.70.330">
    <property type="match status" value="1"/>
</dbReference>
<evidence type="ECO:0000256" key="6">
    <source>
        <dbReference type="ARBA" id="ARBA00023132"/>
    </source>
</evidence>
<keyword evidence="7" id="KW-0539">Nucleus</keyword>
<evidence type="ECO:0000256" key="1">
    <source>
        <dbReference type="ARBA" id="ARBA00004567"/>
    </source>
</evidence>
<accession>A0A127ZH03</accession>
<dbReference type="SUPFAM" id="SSF54928">
    <property type="entry name" value="RNA-binding domain, RBD"/>
    <property type="match status" value="1"/>
</dbReference>
<dbReference type="PANTHER" id="PTHR21527:SF6">
    <property type="entry name" value="NUCLEOPORIN NUP35"/>
    <property type="match status" value="1"/>
</dbReference>
<evidence type="ECO:0000256" key="8">
    <source>
        <dbReference type="SAM" id="MobiDB-lite"/>
    </source>
</evidence>
<feature type="compositionally biased region" description="Low complexity" evidence="8">
    <location>
        <begin position="211"/>
        <end position="222"/>
    </location>
</feature>
<keyword evidence="2" id="KW-0813">Transport</keyword>
<dbReference type="InterPro" id="IPR035979">
    <property type="entry name" value="RBD_domain_sf"/>
</dbReference>
<dbReference type="GO" id="GO:0006999">
    <property type="term" value="P:nuclear pore organization"/>
    <property type="evidence" value="ECO:0007669"/>
    <property type="project" value="TreeGrafter"/>
</dbReference>
<feature type="compositionally biased region" description="Polar residues" evidence="8">
    <location>
        <begin position="457"/>
        <end position="474"/>
    </location>
</feature>
<feature type="compositionally biased region" description="Low complexity" evidence="8">
    <location>
        <begin position="680"/>
        <end position="696"/>
    </location>
</feature>
<feature type="compositionally biased region" description="Polar residues" evidence="8">
    <location>
        <begin position="371"/>
        <end position="397"/>
    </location>
</feature>
<evidence type="ECO:0000259" key="9">
    <source>
        <dbReference type="Pfam" id="PF05172"/>
    </source>
</evidence>
<feature type="region of interest" description="Disordered" evidence="8">
    <location>
        <begin position="744"/>
        <end position="771"/>
    </location>
</feature>
<dbReference type="EMBL" id="LK056684">
    <property type="protein sequence ID" value="CDU25379.1"/>
    <property type="molecule type" value="Genomic_DNA"/>
</dbReference>
<feature type="domain" description="RRM Nup35-type" evidence="9">
    <location>
        <begin position="501"/>
        <end position="594"/>
    </location>
</feature>
<evidence type="ECO:0000313" key="10">
    <source>
        <dbReference type="EMBL" id="CDU25379.1"/>
    </source>
</evidence>
<dbReference type="InterPro" id="IPR012677">
    <property type="entry name" value="Nucleotide-bd_a/b_plait_sf"/>
</dbReference>
<feature type="compositionally biased region" description="Polar residues" evidence="8">
    <location>
        <begin position="193"/>
        <end position="210"/>
    </location>
</feature>
<sequence length="784" mass="81344">MFSFSNPAATTQQAGGQPQQQQPQSSTPFGSNTGGFNNNNNNNNHSSFSTPGGFSFGNNAQSQQQPQQQQQQQGTPQSIGLFGQKPLFGTPGSQQPQQNTGSLFGNNTTSTPNAGQTGPQQQTNLFGTPQNNNLFGAPQQQQQHYQQTSSTNSFGQGVFGFSSSSPAPFSTQQQQQHHQQQPQQNQSFGSPFHHQNAQQQHNTMQHTGTPQSSQQQQQQQQQAIDQQRFILEQQSQNMSYIPGYLSRTKVVKPYKLPARQAEPTSPEATQDADTSIAFGTPASKSGKEESTPSSKGQPSPVGRFSSSFFNERREDQSFSRAGSVGPGTPWRGGKESIFGAGGLRGGRQSATPAPASSTAGASASPARKTSMDSPARSSRSLSTPPAASAPFNVTQGAMDQDDDDDAPPQERLEDEASAAAQSSFLGTSSGTSYTNNFRSSVSADSASAQSLLPGRSALSTPSSHALQRTSPSLGATSSNDASSSSARDTASAEKNTALGSAQRTVLVYGYPTWMEKAVLELFASVGGVELIEAIDLTGSGSAQEQATAQPSSPPLACCTRVRYAESFQALHALRRNGEVVAGACMVGVRWEDENFHQVALTNGVDAVFRMDVFPSSRTAETYKASSKAIAVPSIDAAAGASVLSTARSNAATSSSFGSNGQNNRQSIAFGQGVSAHSGRSETSTSAGSGAASGGNHTSYPAFGRPLSVINDPSIAFKPSASTSNLSGLAGSPFKAASSLFGSGAAGATKPATPSASGNAANAKPAAASGSTSMLGRITDGIFGW</sequence>
<reference evidence="10" key="1">
    <citation type="submission" date="2014-06" db="EMBL/GenBank/DDBJ databases">
        <authorList>
            <person name="Ju J."/>
            <person name="Zhang J."/>
        </authorList>
    </citation>
    <scope>NUCLEOTIDE SEQUENCE</scope>
    <source>
        <strain evidence="10">SscI8</strain>
    </source>
</reference>
<name>A0A127ZH03_9BASI</name>
<evidence type="ECO:0000256" key="5">
    <source>
        <dbReference type="ARBA" id="ARBA00023010"/>
    </source>
</evidence>
<dbReference type="OrthoDB" id="3365060at2759"/>
<feature type="compositionally biased region" description="Polar residues" evidence="8">
    <location>
        <begin position="91"/>
        <end position="134"/>
    </location>
</feature>
<organism evidence="10">
    <name type="scientific">Sporisorium scitamineum</name>
    <dbReference type="NCBI Taxonomy" id="49012"/>
    <lineage>
        <taxon>Eukaryota</taxon>
        <taxon>Fungi</taxon>
        <taxon>Dikarya</taxon>
        <taxon>Basidiomycota</taxon>
        <taxon>Ustilaginomycotina</taxon>
        <taxon>Ustilaginomycetes</taxon>
        <taxon>Ustilaginales</taxon>
        <taxon>Ustilaginaceae</taxon>
        <taxon>Sporisorium</taxon>
    </lineage>
</organism>
<evidence type="ECO:0000256" key="3">
    <source>
        <dbReference type="ARBA" id="ARBA00022816"/>
    </source>
</evidence>
<feature type="compositionally biased region" description="Polar residues" evidence="8">
    <location>
        <begin position="419"/>
        <end position="429"/>
    </location>
</feature>
<feature type="region of interest" description="Disordered" evidence="8">
    <location>
        <begin position="1"/>
        <end position="226"/>
    </location>
</feature>
<dbReference type="GO" id="GO:0044615">
    <property type="term" value="C:nuclear pore nuclear basket"/>
    <property type="evidence" value="ECO:0007669"/>
    <property type="project" value="TreeGrafter"/>
</dbReference>
<keyword evidence="5" id="KW-0811">Translocation</keyword>
<dbReference type="GO" id="GO:0005543">
    <property type="term" value="F:phospholipid binding"/>
    <property type="evidence" value="ECO:0007669"/>
    <property type="project" value="TreeGrafter"/>
</dbReference>
<dbReference type="GO" id="GO:0003676">
    <property type="term" value="F:nucleic acid binding"/>
    <property type="evidence" value="ECO:0007669"/>
    <property type="project" value="InterPro"/>
</dbReference>
<keyword evidence="3" id="KW-0509">mRNA transport</keyword>
<feature type="region of interest" description="Disordered" evidence="8">
    <location>
        <begin position="672"/>
        <end position="696"/>
    </location>
</feature>
<gene>
    <name evidence="10" type="ORF">SPSC_05213</name>
</gene>
<feature type="compositionally biased region" description="Acidic residues" evidence="8">
    <location>
        <begin position="399"/>
        <end position="416"/>
    </location>
</feature>
<dbReference type="GO" id="GO:0006607">
    <property type="term" value="P:NLS-bearing protein import into nucleus"/>
    <property type="evidence" value="ECO:0007669"/>
    <property type="project" value="TreeGrafter"/>
</dbReference>
<feature type="compositionally biased region" description="Low complexity" evidence="8">
    <location>
        <begin position="475"/>
        <end position="489"/>
    </location>
</feature>
<feature type="compositionally biased region" description="Low complexity" evidence="8">
    <location>
        <begin position="139"/>
        <end position="192"/>
    </location>
</feature>
<dbReference type="AlphaFoldDB" id="A0A127ZH03"/>
<proteinExistence type="predicted"/>
<feature type="compositionally biased region" description="Low complexity" evidence="8">
    <location>
        <begin position="8"/>
        <end position="78"/>
    </location>
</feature>
<dbReference type="CDD" id="cd12721">
    <property type="entry name" value="RRM_Nup53p_fungi"/>
    <property type="match status" value="1"/>
</dbReference>
<feature type="compositionally biased region" description="Polar residues" evidence="8">
    <location>
        <begin position="262"/>
        <end position="273"/>
    </location>
</feature>
<dbReference type="Pfam" id="PF05172">
    <property type="entry name" value="RRM_Nup35"/>
    <property type="match status" value="1"/>
</dbReference>
<keyword evidence="4" id="KW-0653">Protein transport</keyword>
<dbReference type="PANTHER" id="PTHR21527">
    <property type="entry name" value="NUCLEOPORIN NUP35"/>
    <property type="match status" value="1"/>
</dbReference>
<feature type="compositionally biased region" description="Low complexity" evidence="8">
    <location>
        <begin position="744"/>
        <end position="770"/>
    </location>
</feature>
<dbReference type="GO" id="GO:0017056">
    <property type="term" value="F:structural constituent of nuclear pore"/>
    <property type="evidence" value="ECO:0007669"/>
    <property type="project" value="TreeGrafter"/>
</dbReference>
<feature type="region of interest" description="Disordered" evidence="8">
    <location>
        <begin position="257"/>
        <end position="429"/>
    </location>
</feature>
<evidence type="ECO:0000256" key="7">
    <source>
        <dbReference type="ARBA" id="ARBA00023242"/>
    </source>
</evidence>
<dbReference type="GO" id="GO:0044613">
    <property type="term" value="C:nuclear pore central transport channel"/>
    <property type="evidence" value="ECO:0007669"/>
    <property type="project" value="TreeGrafter"/>
</dbReference>
<evidence type="ECO:0000256" key="2">
    <source>
        <dbReference type="ARBA" id="ARBA00022448"/>
    </source>
</evidence>
<dbReference type="GO" id="GO:0051028">
    <property type="term" value="P:mRNA transport"/>
    <property type="evidence" value="ECO:0007669"/>
    <property type="project" value="UniProtKB-KW"/>
</dbReference>
<keyword evidence="6" id="KW-0906">Nuclear pore complex</keyword>
<feature type="compositionally biased region" description="Low complexity" evidence="8">
    <location>
        <begin position="349"/>
        <end position="366"/>
    </location>
</feature>
<evidence type="ECO:0000256" key="4">
    <source>
        <dbReference type="ARBA" id="ARBA00022927"/>
    </source>
</evidence>
<comment type="subcellular location">
    <subcellularLocation>
        <location evidence="1">Nucleus</location>
        <location evidence="1">Nuclear pore complex</location>
    </subcellularLocation>
</comment>
<feature type="region of interest" description="Disordered" evidence="8">
    <location>
        <begin position="453"/>
        <end position="495"/>
    </location>
</feature>
<dbReference type="InterPro" id="IPR007846">
    <property type="entry name" value="RRM_NUP35_dom"/>
</dbReference>